<proteinExistence type="predicted"/>
<dbReference type="WBParaSite" id="L893_g2283.t1">
    <property type="protein sequence ID" value="L893_g2283.t1"/>
    <property type="gene ID" value="L893_g2283"/>
</dbReference>
<sequence length="73" mass="8331">MDGRDMCGEETGGLKRKDQVADKDLRAVIEALNCEERREPMIDAGRRSRPFEFLRTCGSDISLIQETQLERST</sequence>
<name>A0A1I7Z4G9_9BILA</name>
<keyword evidence="1" id="KW-1185">Reference proteome</keyword>
<evidence type="ECO:0000313" key="2">
    <source>
        <dbReference type="WBParaSite" id="L893_g2283.t1"/>
    </source>
</evidence>
<organism evidence="1 2">
    <name type="scientific">Steinernema glaseri</name>
    <dbReference type="NCBI Taxonomy" id="37863"/>
    <lineage>
        <taxon>Eukaryota</taxon>
        <taxon>Metazoa</taxon>
        <taxon>Ecdysozoa</taxon>
        <taxon>Nematoda</taxon>
        <taxon>Chromadorea</taxon>
        <taxon>Rhabditida</taxon>
        <taxon>Tylenchina</taxon>
        <taxon>Panagrolaimomorpha</taxon>
        <taxon>Strongyloidoidea</taxon>
        <taxon>Steinernematidae</taxon>
        <taxon>Steinernema</taxon>
    </lineage>
</organism>
<accession>A0A1I7Z4G9</accession>
<dbReference type="AlphaFoldDB" id="A0A1I7Z4G9"/>
<reference evidence="2" key="1">
    <citation type="submission" date="2016-11" db="UniProtKB">
        <authorList>
            <consortium name="WormBaseParasite"/>
        </authorList>
    </citation>
    <scope>IDENTIFICATION</scope>
</reference>
<evidence type="ECO:0000313" key="1">
    <source>
        <dbReference type="Proteomes" id="UP000095287"/>
    </source>
</evidence>
<protein>
    <submittedName>
        <fullName evidence="2">Uncharacterized protein</fullName>
    </submittedName>
</protein>
<dbReference type="Proteomes" id="UP000095287">
    <property type="component" value="Unplaced"/>
</dbReference>